<name>A0M251_CHRFK</name>
<proteinExistence type="predicted"/>
<dbReference type="HOGENOM" id="CLU_3403791_0_0_10"/>
<protein>
    <submittedName>
        <fullName evidence="1">Uncharacterized protein</fullName>
    </submittedName>
</protein>
<gene>
    <name evidence="1" type="ordered locus">GFO_1726</name>
</gene>
<accession>A0M251</accession>
<dbReference type="Proteomes" id="UP000000755">
    <property type="component" value="Chromosome"/>
</dbReference>
<dbReference type="KEGG" id="gfo:GFO_1726"/>
<dbReference type="EMBL" id="CU207366">
    <property type="protein sequence ID" value="CAL66696.1"/>
    <property type="molecule type" value="Genomic_DNA"/>
</dbReference>
<dbReference type="STRING" id="411154.GFO_1726"/>
<evidence type="ECO:0000313" key="1">
    <source>
        <dbReference type="EMBL" id="CAL66696.1"/>
    </source>
</evidence>
<sequence length="30" mass="3577">MVKWIYSEEGKLGLAITNLYAIRFGWFLQE</sequence>
<dbReference type="AlphaFoldDB" id="A0M251"/>
<evidence type="ECO:0000313" key="2">
    <source>
        <dbReference type="Proteomes" id="UP000000755"/>
    </source>
</evidence>
<reference evidence="1 2" key="1">
    <citation type="journal article" date="2006" name="Environ. Microbiol.">
        <title>Whole genome analysis of the marine Bacteroidetes'Gramella forsetii' reveals adaptations to degradation of polymeric organic matter.</title>
        <authorList>
            <person name="Bauer M."/>
            <person name="Kube M."/>
            <person name="Teeling H."/>
            <person name="Richter M."/>
            <person name="Lombardot T."/>
            <person name="Allers E."/>
            <person name="Wuerdemann C.A."/>
            <person name="Quast C."/>
            <person name="Kuhl H."/>
            <person name="Knaust F."/>
            <person name="Woebken D."/>
            <person name="Bischof K."/>
            <person name="Mussmann M."/>
            <person name="Choudhuri J.V."/>
            <person name="Meyer F."/>
            <person name="Reinhardt R."/>
            <person name="Amann R.I."/>
            <person name="Gloeckner F.O."/>
        </authorList>
    </citation>
    <scope>NUCLEOTIDE SEQUENCE [LARGE SCALE GENOMIC DNA]</scope>
    <source>
        <strain evidence="1 2">KT0803</strain>
    </source>
</reference>
<organism evidence="1 2">
    <name type="scientific">Christiangramia forsetii (strain DSM 17595 / CGMCC 1.15422 / KT0803)</name>
    <name type="common">Gramella forsetii</name>
    <dbReference type="NCBI Taxonomy" id="411154"/>
    <lineage>
        <taxon>Bacteria</taxon>
        <taxon>Pseudomonadati</taxon>
        <taxon>Bacteroidota</taxon>
        <taxon>Flavobacteriia</taxon>
        <taxon>Flavobacteriales</taxon>
        <taxon>Flavobacteriaceae</taxon>
        <taxon>Christiangramia</taxon>
    </lineage>
</organism>